<dbReference type="Proteomes" id="UP001148125">
    <property type="component" value="Unassembled WGS sequence"/>
</dbReference>
<evidence type="ECO:0008006" key="3">
    <source>
        <dbReference type="Google" id="ProtNLM"/>
    </source>
</evidence>
<comment type="caution">
    <text evidence="1">The sequence shown here is derived from an EMBL/GenBank/DDBJ whole genome shotgun (WGS) entry which is preliminary data.</text>
</comment>
<accession>A0ABT5VH20</accession>
<dbReference type="RefSeq" id="WP_275119188.1">
    <property type="nucleotide sequence ID" value="NZ_JAOTPO010000010.1"/>
</dbReference>
<protein>
    <recommendedName>
        <fullName evidence="3">Bacterial toxin 44 domain-containing protein</fullName>
    </recommendedName>
</protein>
<name>A0ABT5VH20_9BACI</name>
<reference evidence="1" key="1">
    <citation type="submission" date="2024-05" db="EMBL/GenBank/DDBJ databases">
        <title>Alkalihalobacillus sp. strain MEB203 novel alkaliphilic bacterium from Lonar Lake, India.</title>
        <authorList>
            <person name="Joshi A."/>
            <person name="Thite S."/>
            <person name="Mengade P."/>
        </authorList>
    </citation>
    <scope>NUCLEOTIDE SEQUENCE</scope>
    <source>
        <strain evidence="1">MEB 203</strain>
    </source>
</reference>
<evidence type="ECO:0000313" key="1">
    <source>
        <dbReference type="EMBL" id="MDE5414570.1"/>
    </source>
</evidence>
<proteinExistence type="predicted"/>
<keyword evidence="2" id="KW-1185">Reference proteome</keyword>
<organism evidence="1 2">
    <name type="scientific">Alkalihalobacterium chitinilyticum</name>
    <dbReference type="NCBI Taxonomy" id="2980103"/>
    <lineage>
        <taxon>Bacteria</taxon>
        <taxon>Bacillati</taxon>
        <taxon>Bacillota</taxon>
        <taxon>Bacilli</taxon>
        <taxon>Bacillales</taxon>
        <taxon>Bacillaceae</taxon>
        <taxon>Alkalihalobacterium</taxon>
    </lineage>
</organism>
<dbReference type="EMBL" id="JAOTPO010000010">
    <property type="protein sequence ID" value="MDE5414570.1"/>
    <property type="molecule type" value="Genomic_DNA"/>
</dbReference>
<gene>
    <name evidence="1" type="ORF">N7Z68_14420</name>
</gene>
<sequence length="125" mass="14606">MYFLDDEHYENYRWLTKLYSVQEGRGGEYEANIYIAAVPDIFKSYNKERIDISYGPLVGLIYDEHAREGGHNRGSLTNSSWELIKYGMSLYNSYNISLDETFAYITDEDLIKVCVQGIYIRTKLC</sequence>
<evidence type="ECO:0000313" key="2">
    <source>
        <dbReference type="Proteomes" id="UP001148125"/>
    </source>
</evidence>